<evidence type="ECO:0000313" key="1">
    <source>
        <dbReference type="EMBL" id="CDQ73921.1"/>
    </source>
</evidence>
<sequence>MCDARYEWHQVGAPGWKCGQHRCTERGHGDQVHSAQPLRYERMLKSLNEEDSKNIQDQVNSDLEVASVLFKAECNILTSPSPGIQVRHVYTPSTTKHFSPIKQSTTLTNKHRGNEVSSTPLLVHSLSIHQLAAQGEMVFLASRIEQETD</sequence>
<name>A0A060X371_ONCMY</name>
<gene>
    <name evidence="1" type="ORF">GSONMT00015517001</name>
</gene>
<dbReference type="EMBL" id="FR904937">
    <property type="protein sequence ID" value="CDQ73921.1"/>
    <property type="molecule type" value="Genomic_DNA"/>
</dbReference>
<dbReference type="Proteomes" id="UP000193380">
    <property type="component" value="Unassembled WGS sequence"/>
</dbReference>
<proteinExistence type="predicted"/>
<accession>A0A060X371</accession>
<dbReference type="AlphaFoldDB" id="A0A060X371"/>
<dbReference type="PaxDb" id="8022-A0A060X371"/>
<organism evidence="1 2">
    <name type="scientific">Oncorhynchus mykiss</name>
    <name type="common">Rainbow trout</name>
    <name type="synonym">Salmo gairdneri</name>
    <dbReference type="NCBI Taxonomy" id="8022"/>
    <lineage>
        <taxon>Eukaryota</taxon>
        <taxon>Metazoa</taxon>
        <taxon>Chordata</taxon>
        <taxon>Craniata</taxon>
        <taxon>Vertebrata</taxon>
        <taxon>Euteleostomi</taxon>
        <taxon>Actinopterygii</taxon>
        <taxon>Neopterygii</taxon>
        <taxon>Teleostei</taxon>
        <taxon>Protacanthopterygii</taxon>
        <taxon>Salmoniformes</taxon>
        <taxon>Salmonidae</taxon>
        <taxon>Salmoninae</taxon>
        <taxon>Oncorhynchus</taxon>
    </lineage>
</organism>
<reference evidence="1" key="1">
    <citation type="journal article" date="2014" name="Nat. Commun.">
        <title>The rainbow trout genome provides novel insights into evolution after whole-genome duplication in vertebrates.</title>
        <authorList>
            <person name="Berthelot C."/>
            <person name="Brunet F."/>
            <person name="Chalopin D."/>
            <person name="Juanchich A."/>
            <person name="Bernard M."/>
            <person name="Noel B."/>
            <person name="Bento P."/>
            <person name="Da Silva C."/>
            <person name="Labadie K."/>
            <person name="Alberti A."/>
            <person name="Aury J.M."/>
            <person name="Louis A."/>
            <person name="Dehais P."/>
            <person name="Bardou P."/>
            <person name="Montfort J."/>
            <person name="Klopp C."/>
            <person name="Cabau C."/>
            <person name="Gaspin C."/>
            <person name="Thorgaard G.H."/>
            <person name="Boussaha M."/>
            <person name="Quillet E."/>
            <person name="Guyomard R."/>
            <person name="Galiana D."/>
            <person name="Bobe J."/>
            <person name="Volff J.N."/>
            <person name="Genet C."/>
            <person name="Wincker P."/>
            <person name="Jaillon O."/>
            <person name="Roest Crollius H."/>
            <person name="Guiguen Y."/>
        </authorList>
    </citation>
    <scope>NUCLEOTIDE SEQUENCE [LARGE SCALE GENOMIC DNA]</scope>
</reference>
<dbReference type="STRING" id="8022.A0A060X371"/>
<evidence type="ECO:0000313" key="2">
    <source>
        <dbReference type="Proteomes" id="UP000193380"/>
    </source>
</evidence>
<reference evidence="1" key="2">
    <citation type="submission" date="2014-03" db="EMBL/GenBank/DDBJ databases">
        <authorList>
            <person name="Genoscope - CEA"/>
        </authorList>
    </citation>
    <scope>NUCLEOTIDE SEQUENCE</scope>
</reference>
<protein>
    <submittedName>
        <fullName evidence="1">Uncharacterized protein</fullName>
    </submittedName>
</protein>